<evidence type="ECO:0000313" key="3">
    <source>
        <dbReference type="Proteomes" id="UP001235303"/>
    </source>
</evidence>
<sequence length="206" mass="23193">MKLRAYFSNFLTATLFVILTCKSAVAFTIKYPPPDSSDPYVPYQLGDYEGVTWLVVPTALEKGGTNELLKLLNNFSRHQGGKWTFVPAENDLQGSFDIQSYYACGPQAQCGVEDLLVPKINGVGAHFDVEYHPAGATDPIPGDISNNPRAVQWIQRIKNNHRSSNNDDYKFDYPHGTIEDALDIARNATTLCLRTKHRKYGFFRER</sequence>
<protein>
    <submittedName>
        <fullName evidence="2">Uncharacterized protein</fullName>
    </submittedName>
</protein>
<keyword evidence="3" id="KW-1185">Reference proteome</keyword>
<evidence type="ECO:0000256" key="1">
    <source>
        <dbReference type="SAM" id="SignalP"/>
    </source>
</evidence>
<organism evidence="2 3">
    <name type="scientific">Roseofilum acuticapitatum BLCC-M154</name>
    <dbReference type="NCBI Taxonomy" id="3022444"/>
    <lineage>
        <taxon>Bacteria</taxon>
        <taxon>Bacillati</taxon>
        <taxon>Cyanobacteriota</taxon>
        <taxon>Cyanophyceae</taxon>
        <taxon>Desertifilales</taxon>
        <taxon>Desertifilaceae</taxon>
        <taxon>Roseofilum</taxon>
        <taxon>Roseofilum acuticapitatum</taxon>
    </lineage>
</organism>
<feature type="chain" id="PRO_5045998058" evidence="1">
    <location>
        <begin position="27"/>
        <end position="206"/>
    </location>
</feature>
<keyword evidence="1" id="KW-0732">Signal</keyword>
<proteinExistence type="predicted"/>
<feature type="signal peptide" evidence="1">
    <location>
        <begin position="1"/>
        <end position="26"/>
    </location>
</feature>
<dbReference type="EMBL" id="JAQOSP010000087">
    <property type="protein sequence ID" value="MDJ1170348.1"/>
    <property type="molecule type" value="Genomic_DNA"/>
</dbReference>
<comment type="caution">
    <text evidence="2">The sequence shown here is derived from an EMBL/GenBank/DDBJ whole genome shotgun (WGS) entry which is preliminary data.</text>
</comment>
<name>A0ABT7AWC9_9CYAN</name>
<evidence type="ECO:0000313" key="2">
    <source>
        <dbReference type="EMBL" id="MDJ1170348.1"/>
    </source>
</evidence>
<dbReference type="RefSeq" id="WP_283754106.1">
    <property type="nucleotide sequence ID" value="NZ_JAQOSP010000087.1"/>
</dbReference>
<dbReference type="Proteomes" id="UP001235303">
    <property type="component" value="Unassembled WGS sequence"/>
</dbReference>
<accession>A0ABT7AWC9</accession>
<reference evidence="2 3" key="1">
    <citation type="submission" date="2023-01" db="EMBL/GenBank/DDBJ databases">
        <title>Novel diversity within Roseofilum (Cyanobacteria; Desertifilaceae) from marine benthic mats with descriptions of four novel species.</title>
        <authorList>
            <person name="Wang Y."/>
            <person name="Berthold D.E."/>
            <person name="Hu J."/>
            <person name="Lefler F.W."/>
            <person name="Laughinghouse H.D. IV."/>
        </authorList>
    </citation>
    <scope>NUCLEOTIDE SEQUENCE [LARGE SCALE GENOMIC DNA]</scope>
    <source>
        <strain evidence="2 3">BLCC-M154</strain>
    </source>
</reference>
<gene>
    <name evidence="2" type="ORF">PMG71_12990</name>
</gene>